<evidence type="ECO:0000313" key="2">
    <source>
        <dbReference type="EMBL" id="WLQ67593.1"/>
    </source>
</evidence>
<gene>
    <name evidence="2" type="ORF">P8A20_30280</name>
</gene>
<reference evidence="2 3" key="1">
    <citation type="submission" date="2023-03" db="EMBL/GenBank/DDBJ databases">
        <title>Isolation and description of six Streptomyces strains from soil environments, able to metabolize different microbial glucans.</title>
        <authorList>
            <person name="Widen T."/>
            <person name="Larsbrink J."/>
        </authorList>
    </citation>
    <scope>NUCLEOTIDE SEQUENCE [LARGE SCALE GENOMIC DNA]</scope>
    <source>
        <strain evidence="2 3">Alt3</strain>
    </source>
</reference>
<evidence type="ECO:0000313" key="3">
    <source>
        <dbReference type="Proteomes" id="UP001224433"/>
    </source>
</evidence>
<proteinExistence type="predicted"/>
<evidence type="ECO:0000256" key="1">
    <source>
        <dbReference type="SAM" id="MobiDB-lite"/>
    </source>
</evidence>
<protein>
    <submittedName>
        <fullName evidence="2">Uncharacterized protein</fullName>
    </submittedName>
</protein>
<accession>A0ABY9JIP4</accession>
<sequence length="144" mass="16094">MKQKDPDRKMKLVLRTTHRPTELTTPVQPTPPTGTDPLLQHEHETQTPTGPGVTRCLNHPRELALRGIPAMCTACNARRDWLLINHGRNVWIVCRCSNQWLEPEISRADFDALIDIPDGTTYPSVEHGLAALGFDGTFAGTYLD</sequence>
<feature type="region of interest" description="Disordered" evidence="1">
    <location>
        <begin position="16"/>
        <end position="54"/>
    </location>
</feature>
<keyword evidence="3" id="KW-1185">Reference proteome</keyword>
<name>A0ABY9JIP4_9ACTN</name>
<dbReference type="EMBL" id="CP120983">
    <property type="protein sequence ID" value="WLQ67593.1"/>
    <property type="molecule type" value="Genomic_DNA"/>
</dbReference>
<dbReference type="Proteomes" id="UP001224433">
    <property type="component" value="Chromosome"/>
</dbReference>
<organism evidence="2 3">
    <name type="scientific">Streptomyces glycanivorans</name>
    <dbReference type="NCBI Taxonomy" id="3033808"/>
    <lineage>
        <taxon>Bacteria</taxon>
        <taxon>Bacillati</taxon>
        <taxon>Actinomycetota</taxon>
        <taxon>Actinomycetes</taxon>
        <taxon>Kitasatosporales</taxon>
        <taxon>Streptomycetaceae</taxon>
        <taxon>Streptomyces</taxon>
    </lineage>
</organism>
<dbReference type="RefSeq" id="WP_306104595.1">
    <property type="nucleotide sequence ID" value="NZ_CP120983.1"/>
</dbReference>